<dbReference type="OrthoDB" id="3869625at2"/>
<dbReference type="EMBL" id="BSRX01000007">
    <property type="protein sequence ID" value="GLW53536.1"/>
    <property type="molecule type" value="Genomic_DNA"/>
</dbReference>
<accession>A0A9W6PER0</accession>
<evidence type="ECO:0000313" key="2">
    <source>
        <dbReference type="Proteomes" id="UP001165143"/>
    </source>
</evidence>
<comment type="caution">
    <text evidence="1">The sequence shown here is derived from an EMBL/GenBank/DDBJ whole genome shotgun (WGS) entry which is preliminary data.</text>
</comment>
<evidence type="ECO:0000313" key="1">
    <source>
        <dbReference type="EMBL" id="GLW53536.1"/>
    </source>
</evidence>
<name>A0A9W6PER0_9ACTN</name>
<protein>
    <submittedName>
        <fullName evidence="1">Uncharacterized protein</fullName>
    </submittedName>
</protein>
<gene>
    <name evidence="1" type="ORF">Kpho01_15470</name>
</gene>
<dbReference type="Proteomes" id="UP001165143">
    <property type="component" value="Unassembled WGS sequence"/>
</dbReference>
<dbReference type="RefSeq" id="WP_033254234.1">
    <property type="nucleotide sequence ID" value="NZ_BSRX01000007.1"/>
</dbReference>
<proteinExistence type="predicted"/>
<sequence>MGTYLVSVDADEWFGPEEDGRSAVAAALNGELARRGLPPYLPVPPPAGFVRGSGQSFGEKLVPPMESFAALCRELLTPDETETLLGWSVLVPVPLDEEIALPVPSAYTDDTLVASAHRVLPLAERLAAALEFPADLPEFSDNLGLTCWFLDGPGSAPAAAGRPGRWARDTDAAFYAAMYLRAAQHCLRRGRPLTYC</sequence>
<dbReference type="AlphaFoldDB" id="A0A9W6PER0"/>
<reference evidence="1" key="1">
    <citation type="submission" date="2023-02" db="EMBL/GenBank/DDBJ databases">
        <title>Kitasatospora phosalacinea NBRC 14362.</title>
        <authorList>
            <person name="Ichikawa N."/>
            <person name="Sato H."/>
            <person name="Tonouchi N."/>
        </authorList>
    </citation>
    <scope>NUCLEOTIDE SEQUENCE</scope>
    <source>
        <strain evidence="1">NBRC 14362</strain>
    </source>
</reference>
<organism evidence="1 2">
    <name type="scientific">Kitasatospora phosalacinea</name>
    <dbReference type="NCBI Taxonomy" id="2065"/>
    <lineage>
        <taxon>Bacteria</taxon>
        <taxon>Bacillati</taxon>
        <taxon>Actinomycetota</taxon>
        <taxon>Actinomycetes</taxon>
        <taxon>Kitasatosporales</taxon>
        <taxon>Streptomycetaceae</taxon>
        <taxon>Kitasatospora</taxon>
    </lineage>
</organism>